<feature type="transmembrane region" description="Helical" evidence="7">
    <location>
        <begin position="311"/>
        <end position="333"/>
    </location>
</feature>
<dbReference type="CDD" id="cd06173">
    <property type="entry name" value="MFS_MefA_like"/>
    <property type="match status" value="1"/>
</dbReference>
<evidence type="ECO:0000256" key="4">
    <source>
        <dbReference type="ARBA" id="ARBA00022692"/>
    </source>
</evidence>
<evidence type="ECO:0000313" key="9">
    <source>
        <dbReference type="EMBL" id="SDD88964.1"/>
    </source>
</evidence>
<keyword evidence="4 7" id="KW-0812">Transmembrane</keyword>
<keyword evidence="6 7" id="KW-0472">Membrane</keyword>
<feature type="transmembrane region" description="Helical" evidence="7">
    <location>
        <begin position="376"/>
        <end position="396"/>
    </location>
</feature>
<dbReference type="InterPro" id="IPR036259">
    <property type="entry name" value="MFS_trans_sf"/>
</dbReference>
<dbReference type="SUPFAM" id="SSF103473">
    <property type="entry name" value="MFS general substrate transporter"/>
    <property type="match status" value="1"/>
</dbReference>
<evidence type="ECO:0000313" key="10">
    <source>
        <dbReference type="Proteomes" id="UP000198546"/>
    </source>
</evidence>
<feature type="transmembrane region" description="Helical" evidence="7">
    <location>
        <begin position="108"/>
        <end position="127"/>
    </location>
</feature>
<dbReference type="PROSITE" id="PS50850">
    <property type="entry name" value="MFS"/>
    <property type="match status" value="1"/>
</dbReference>
<gene>
    <name evidence="9" type="ORF">SAMN04489747_1988</name>
</gene>
<comment type="subcellular location">
    <subcellularLocation>
        <location evidence="1">Cell membrane</location>
        <topology evidence="1">Multi-pass membrane protein</topology>
    </subcellularLocation>
</comment>
<keyword evidence="5 7" id="KW-1133">Transmembrane helix</keyword>
<dbReference type="InterPro" id="IPR020846">
    <property type="entry name" value="MFS_dom"/>
</dbReference>
<keyword evidence="2" id="KW-0813">Transport</keyword>
<keyword evidence="3" id="KW-1003">Cell membrane</keyword>
<evidence type="ECO:0000256" key="7">
    <source>
        <dbReference type="SAM" id="Phobius"/>
    </source>
</evidence>
<evidence type="ECO:0000259" key="8">
    <source>
        <dbReference type="PROSITE" id="PS50850"/>
    </source>
</evidence>
<evidence type="ECO:0000256" key="6">
    <source>
        <dbReference type="ARBA" id="ARBA00023136"/>
    </source>
</evidence>
<protein>
    <submittedName>
        <fullName evidence="9">Predicted arabinose efflux permease, MFS family</fullName>
    </submittedName>
</protein>
<name>A0A1G6YEQ8_9ACTN</name>
<dbReference type="PANTHER" id="PTHR23513">
    <property type="entry name" value="INTEGRAL MEMBRANE EFFLUX PROTEIN-RELATED"/>
    <property type="match status" value="1"/>
</dbReference>
<feature type="transmembrane region" description="Helical" evidence="7">
    <location>
        <begin position="48"/>
        <end position="69"/>
    </location>
</feature>
<accession>A0A1G6YEQ8</accession>
<sequence>MRRLPATFSALNEPAYRRFLPAQLIGSTGVWMQRIAQDWLVLELTGSAAAVGLVVAMQFAPMLLLGLWGGVLVDRFPKRRLLVITQTTAASLALLLGVLALSGVVQAWHVYAIALALGLVVVVDGPARQAFVSELVPPHQIRNAVSLNSTAFQFSGVVGPALSGLLVTLVGQGWSFVVNGLACSAVAAIIFGLKPLYSMPPPKRAPGALRQGLRYIVQKSEVFWAISLVALAGLFAFNLPVLLATMADSEFGTGVSGYSLLTTVNALGALIGGIWSARRSAATRLRSLTVGLGSLGLVLAVMAVVTNQLAFAGLLVLCGIATMAFLIGANSMIQLTVTPEVRGRVMAVYTMALLGGQAIAGPAIGRFSDAFGPRPALVLCGVSILVVTALLALLMARQSHLRLALHRGPWTPKLHIVRVP</sequence>
<dbReference type="OrthoDB" id="9775268at2"/>
<evidence type="ECO:0000256" key="5">
    <source>
        <dbReference type="ARBA" id="ARBA00022989"/>
    </source>
</evidence>
<dbReference type="GO" id="GO:0022857">
    <property type="term" value="F:transmembrane transporter activity"/>
    <property type="evidence" value="ECO:0007669"/>
    <property type="project" value="InterPro"/>
</dbReference>
<dbReference type="GO" id="GO:0005886">
    <property type="term" value="C:plasma membrane"/>
    <property type="evidence" value="ECO:0007669"/>
    <property type="project" value="UniProtKB-SubCell"/>
</dbReference>
<feature type="transmembrane region" description="Helical" evidence="7">
    <location>
        <begin position="287"/>
        <end position="305"/>
    </location>
</feature>
<feature type="transmembrane region" description="Helical" evidence="7">
    <location>
        <begin position="222"/>
        <end position="243"/>
    </location>
</feature>
<dbReference type="EMBL" id="LT629688">
    <property type="protein sequence ID" value="SDD88964.1"/>
    <property type="molecule type" value="Genomic_DNA"/>
</dbReference>
<feature type="transmembrane region" description="Helical" evidence="7">
    <location>
        <begin position="255"/>
        <end position="275"/>
    </location>
</feature>
<dbReference type="Gene3D" id="1.20.1250.20">
    <property type="entry name" value="MFS general substrate transporter like domains"/>
    <property type="match status" value="1"/>
</dbReference>
<evidence type="ECO:0000256" key="3">
    <source>
        <dbReference type="ARBA" id="ARBA00022475"/>
    </source>
</evidence>
<dbReference type="RefSeq" id="WP_157677046.1">
    <property type="nucleotide sequence ID" value="NZ_LT629688.1"/>
</dbReference>
<dbReference type="AlphaFoldDB" id="A0A1G6YEQ8"/>
<dbReference type="Proteomes" id="UP000198546">
    <property type="component" value="Chromosome i"/>
</dbReference>
<proteinExistence type="predicted"/>
<dbReference type="STRING" id="675864.SAMN04489747_1988"/>
<feature type="transmembrane region" description="Helical" evidence="7">
    <location>
        <begin position="345"/>
        <end position="364"/>
    </location>
</feature>
<dbReference type="InterPro" id="IPR010290">
    <property type="entry name" value="TM_effector"/>
</dbReference>
<feature type="transmembrane region" description="Helical" evidence="7">
    <location>
        <begin position="81"/>
        <end position="102"/>
    </location>
</feature>
<evidence type="ECO:0000256" key="1">
    <source>
        <dbReference type="ARBA" id="ARBA00004651"/>
    </source>
</evidence>
<dbReference type="Pfam" id="PF05977">
    <property type="entry name" value="MFS_3"/>
    <property type="match status" value="1"/>
</dbReference>
<feature type="transmembrane region" description="Helical" evidence="7">
    <location>
        <begin position="173"/>
        <end position="193"/>
    </location>
</feature>
<organism evidence="9 10">
    <name type="scientific">Auraticoccus monumenti</name>
    <dbReference type="NCBI Taxonomy" id="675864"/>
    <lineage>
        <taxon>Bacteria</taxon>
        <taxon>Bacillati</taxon>
        <taxon>Actinomycetota</taxon>
        <taxon>Actinomycetes</taxon>
        <taxon>Propionibacteriales</taxon>
        <taxon>Propionibacteriaceae</taxon>
        <taxon>Auraticoccus</taxon>
    </lineage>
</organism>
<keyword evidence="10" id="KW-1185">Reference proteome</keyword>
<feature type="domain" description="Major facilitator superfamily (MFS) profile" evidence="8">
    <location>
        <begin position="1"/>
        <end position="400"/>
    </location>
</feature>
<dbReference type="PANTHER" id="PTHR23513:SF11">
    <property type="entry name" value="STAPHYLOFERRIN A TRANSPORTER"/>
    <property type="match status" value="1"/>
</dbReference>
<evidence type="ECO:0000256" key="2">
    <source>
        <dbReference type="ARBA" id="ARBA00022448"/>
    </source>
</evidence>
<reference evidence="9 10" key="1">
    <citation type="submission" date="2016-10" db="EMBL/GenBank/DDBJ databases">
        <authorList>
            <person name="de Groot N.N."/>
        </authorList>
    </citation>
    <scope>NUCLEOTIDE SEQUENCE [LARGE SCALE GENOMIC DNA]</scope>
    <source>
        <strain evidence="9 10">MON 2.2</strain>
    </source>
</reference>